<dbReference type="OrthoDB" id="9007245at2"/>
<sequence length="147" mass="15311">MTQKLVVATFDNLDVAQRAARDFKNFEKDGDGFKIESGAMVQKSADGKLAVLSQYTESYWGTVIGAVTGGLIGLLGGPLGALAGVTIGAGAGLAEHALDGKLTKSIAEELKPGSVALIVEAKEPPEYEIENVVLGYGGKVFTQPLSW</sequence>
<keyword evidence="2" id="KW-1185">Reference proteome</keyword>
<dbReference type="Proteomes" id="UP000295722">
    <property type="component" value="Unassembled WGS sequence"/>
</dbReference>
<dbReference type="InterPro" id="IPR009200">
    <property type="entry name" value="DUF1269_membrane"/>
</dbReference>
<dbReference type="Pfam" id="PF06897">
    <property type="entry name" value="DUF1269"/>
    <property type="match status" value="1"/>
</dbReference>
<name>A0A4R5M776_9BURK</name>
<proteinExistence type="predicted"/>
<reference evidence="1 2" key="1">
    <citation type="submission" date="2019-03" db="EMBL/GenBank/DDBJ databases">
        <title>Paraburkholderia sp. 4M-K11, isolated from subtropical forest soil.</title>
        <authorList>
            <person name="Gao Z.-H."/>
            <person name="Qiu L.-H."/>
        </authorList>
    </citation>
    <scope>NUCLEOTIDE SEQUENCE [LARGE SCALE GENOMIC DNA]</scope>
    <source>
        <strain evidence="1 2">4M-K11</strain>
    </source>
</reference>
<protein>
    <submittedName>
        <fullName evidence="1">DUF1269 domain-containing protein</fullName>
    </submittedName>
</protein>
<gene>
    <name evidence="1" type="ORF">EYW47_19375</name>
</gene>
<accession>A0A4R5M776</accession>
<evidence type="ECO:0000313" key="1">
    <source>
        <dbReference type="EMBL" id="TDG22048.1"/>
    </source>
</evidence>
<evidence type="ECO:0000313" key="2">
    <source>
        <dbReference type="Proteomes" id="UP000295722"/>
    </source>
</evidence>
<dbReference type="AlphaFoldDB" id="A0A4R5M776"/>
<dbReference type="RefSeq" id="WP_133196448.1">
    <property type="nucleotide sequence ID" value="NZ_JBHUCW010000037.1"/>
</dbReference>
<organism evidence="1 2">
    <name type="scientific">Paraburkholderia silviterrae</name>
    <dbReference type="NCBI Taxonomy" id="2528715"/>
    <lineage>
        <taxon>Bacteria</taxon>
        <taxon>Pseudomonadati</taxon>
        <taxon>Pseudomonadota</taxon>
        <taxon>Betaproteobacteria</taxon>
        <taxon>Burkholderiales</taxon>
        <taxon>Burkholderiaceae</taxon>
        <taxon>Paraburkholderia</taxon>
    </lineage>
</organism>
<comment type="caution">
    <text evidence="1">The sequence shown here is derived from an EMBL/GenBank/DDBJ whole genome shotgun (WGS) entry which is preliminary data.</text>
</comment>
<dbReference type="EMBL" id="SMRP01000009">
    <property type="protein sequence ID" value="TDG22048.1"/>
    <property type="molecule type" value="Genomic_DNA"/>
</dbReference>